<reference evidence="2" key="1">
    <citation type="submission" date="2015-03" db="EMBL/GenBank/DDBJ databases">
        <authorList>
            <consortium name="Pathogen Informatics"/>
        </authorList>
    </citation>
    <scope>NUCLEOTIDE SEQUENCE [LARGE SCALE GENOMIC DNA]</scope>
    <source>
        <strain evidence="2">IP27925</strain>
    </source>
</reference>
<dbReference type="Proteomes" id="UP000040088">
    <property type="component" value="Unassembled WGS sequence"/>
</dbReference>
<name>A0A0T9UKJ5_YERAE</name>
<dbReference type="SUPFAM" id="SSF55729">
    <property type="entry name" value="Acyl-CoA N-acyltransferases (Nat)"/>
    <property type="match status" value="1"/>
</dbReference>
<protein>
    <submittedName>
        <fullName evidence="1">Uncharacterized protein conserved in bacteria</fullName>
    </submittedName>
</protein>
<dbReference type="Pfam" id="PF04339">
    <property type="entry name" value="FemAB_like"/>
    <property type="match status" value="1"/>
</dbReference>
<gene>
    <name evidence="1" type="ORF">ERS008460_03012</name>
</gene>
<proteinExistence type="predicted"/>
<evidence type="ECO:0000313" key="1">
    <source>
        <dbReference type="EMBL" id="CNL48952.1"/>
    </source>
</evidence>
<dbReference type="AlphaFoldDB" id="A0A0T9UKJ5"/>
<accession>A0A0T9UKJ5</accession>
<organism evidence="1 2">
    <name type="scientific">Yersinia aleksiciae</name>
    <dbReference type="NCBI Taxonomy" id="263819"/>
    <lineage>
        <taxon>Bacteria</taxon>
        <taxon>Pseudomonadati</taxon>
        <taxon>Pseudomonadota</taxon>
        <taxon>Gammaproteobacteria</taxon>
        <taxon>Enterobacterales</taxon>
        <taxon>Yersiniaceae</taxon>
        <taxon>Yersinia</taxon>
    </lineage>
</organism>
<dbReference type="InterPro" id="IPR016181">
    <property type="entry name" value="Acyl_CoA_acyltransferase"/>
</dbReference>
<dbReference type="Gene3D" id="3.40.630.30">
    <property type="match status" value="1"/>
</dbReference>
<dbReference type="InterPro" id="IPR007434">
    <property type="entry name" value="FemAB-like"/>
</dbReference>
<evidence type="ECO:0000313" key="2">
    <source>
        <dbReference type="Proteomes" id="UP000040088"/>
    </source>
</evidence>
<sequence length="381" mass="43054">MLNNCGYPAGPTLSPSIEHVDLHQWDSLVTDHDFFNSHGWLAALDYALGEREVFTLYGSAGLLGGCALWDGEEQPGLFYLPDYFPGLEGPWQQPFLWGGARRSTHNEIPCVRGPRRAEALPAIAKSLAQLAKRRGYYATVIPYMPLRQALEVAQLYPHARVLMHSAEASLTVPAGGLDSQLRQLRCRVRAKIRAEMAAFSRAGNTVEWCDLVEPLLNQAAELIANNRKKYGSHQGADWMRRIFDGQKKSSIISTAVAAIARHDNQIVGITIFYRLGYSLHARYYGSDYQTEDKDYRYFVLSYYHSLDYAAKSGISECRFSISALRAKAQRGAKIEPLVALLLFENAPPLSMSECEDYNRLFYQRYQQQYGIHLTTDWILLN</sequence>
<dbReference type="EMBL" id="CQEM01000014">
    <property type="protein sequence ID" value="CNL48952.1"/>
    <property type="molecule type" value="Genomic_DNA"/>
</dbReference>
<dbReference type="RefSeq" id="WP_050126301.1">
    <property type="nucleotide sequence ID" value="NZ_CQEM01000014.1"/>
</dbReference>